<name>A0A0N4XNC8_NIPBR</name>
<gene>
    <name evidence="2" type="ORF">NBR_LOCUS4031</name>
</gene>
<feature type="compositionally biased region" description="Pro residues" evidence="1">
    <location>
        <begin position="14"/>
        <end position="29"/>
    </location>
</feature>
<evidence type="ECO:0000313" key="4">
    <source>
        <dbReference type="WBParaSite" id="NBR_0000403001-mRNA-1"/>
    </source>
</evidence>
<dbReference type="WBParaSite" id="NBR_0000403001-mRNA-1">
    <property type="protein sequence ID" value="NBR_0000403001-mRNA-1"/>
    <property type="gene ID" value="NBR_0000403001"/>
</dbReference>
<evidence type="ECO:0000313" key="2">
    <source>
        <dbReference type="EMBL" id="VDL67620.1"/>
    </source>
</evidence>
<sequence length="73" mass="7868">MHLPRVLSADVPQNRPPSIPPTPPEPDSSPPGTSTSSPQHIVHNHAAVSKKKEKHDVDLHAFPVLSLASFHSL</sequence>
<keyword evidence="3" id="KW-1185">Reference proteome</keyword>
<reference evidence="2 3" key="2">
    <citation type="submission" date="2018-11" db="EMBL/GenBank/DDBJ databases">
        <authorList>
            <consortium name="Pathogen Informatics"/>
        </authorList>
    </citation>
    <scope>NUCLEOTIDE SEQUENCE [LARGE SCALE GENOMIC DNA]</scope>
</reference>
<proteinExistence type="predicted"/>
<reference evidence="4" key="1">
    <citation type="submission" date="2017-02" db="UniProtKB">
        <authorList>
            <consortium name="WormBaseParasite"/>
        </authorList>
    </citation>
    <scope>IDENTIFICATION</scope>
</reference>
<evidence type="ECO:0000313" key="3">
    <source>
        <dbReference type="Proteomes" id="UP000271162"/>
    </source>
</evidence>
<organism evidence="4">
    <name type="scientific">Nippostrongylus brasiliensis</name>
    <name type="common">Rat hookworm</name>
    <dbReference type="NCBI Taxonomy" id="27835"/>
    <lineage>
        <taxon>Eukaryota</taxon>
        <taxon>Metazoa</taxon>
        <taxon>Ecdysozoa</taxon>
        <taxon>Nematoda</taxon>
        <taxon>Chromadorea</taxon>
        <taxon>Rhabditida</taxon>
        <taxon>Rhabditina</taxon>
        <taxon>Rhabditomorpha</taxon>
        <taxon>Strongyloidea</taxon>
        <taxon>Heligmosomidae</taxon>
        <taxon>Nippostrongylus</taxon>
    </lineage>
</organism>
<dbReference type="AlphaFoldDB" id="A0A0N4XNC8"/>
<dbReference type="EMBL" id="UYSL01006877">
    <property type="protein sequence ID" value="VDL67620.1"/>
    <property type="molecule type" value="Genomic_DNA"/>
</dbReference>
<feature type="region of interest" description="Disordered" evidence="1">
    <location>
        <begin position="1"/>
        <end position="55"/>
    </location>
</feature>
<dbReference type="Proteomes" id="UP000271162">
    <property type="component" value="Unassembled WGS sequence"/>
</dbReference>
<protein>
    <submittedName>
        <fullName evidence="2 4">Uncharacterized protein</fullName>
    </submittedName>
</protein>
<dbReference type="STRING" id="27835.A0A0N4XNC8"/>
<evidence type="ECO:0000256" key="1">
    <source>
        <dbReference type="SAM" id="MobiDB-lite"/>
    </source>
</evidence>
<accession>A0A0N4XNC8</accession>